<name>A0ABQ7XIX7_BRANA</name>
<organism evidence="2 3">
    <name type="scientific">Brassica napus</name>
    <name type="common">Rape</name>
    <dbReference type="NCBI Taxonomy" id="3708"/>
    <lineage>
        <taxon>Eukaryota</taxon>
        <taxon>Viridiplantae</taxon>
        <taxon>Streptophyta</taxon>
        <taxon>Embryophyta</taxon>
        <taxon>Tracheophyta</taxon>
        <taxon>Spermatophyta</taxon>
        <taxon>Magnoliopsida</taxon>
        <taxon>eudicotyledons</taxon>
        <taxon>Gunneridae</taxon>
        <taxon>Pentapetalae</taxon>
        <taxon>rosids</taxon>
        <taxon>malvids</taxon>
        <taxon>Brassicales</taxon>
        <taxon>Brassicaceae</taxon>
        <taxon>Brassiceae</taxon>
        <taxon>Brassica</taxon>
    </lineage>
</organism>
<reference evidence="2 3" key="1">
    <citation type="submission" date="2021-05" db="EMBL/GenBank/DDBJ databases">
        <title>Genome Assembly of Synthetic Allotetraploid Brassica napus Reveals Homoeologous Exchanges between Subgenomes.</title>
        <authorList>
            <person name="Davis J.T."/>
        </authorList>
    </citation>
    <scope>NUCLEOTIDE SEQUENCE [LARGE SCALE GENOMIC DNA]</scope>
    <source>
        <strain evidence="3">cv. Da-Ae</strain>
        <tissue evidence="2">Seedling</tissue>
    </source>
</reference>
<feature type="region of interest" description="Disordered" evidence="1">
    <location>
        <begin position="51"/>
        <end position="110"/>
    </location>
</feature>
<evidence type="ECO:0000313" key="2">
    <source>
        <dbReference type="EMBL" id="KAH0855910.1"/>
    </source>
</evidence>
<feature type="region of interest" description="Disordered" evidence="1">
    <location>
        <begin position="308"/>
        <end position="332"/>
    </location>
</feature>
<dbReference type="EMBL" id="JAGKQM010000019">
    <property type="protein sequence ID" value="KAH0855910.1"/>
    <property type="molecule type" value="Genomic_DNA"/>
</dbReference>
<keyword evidence="3" id="KW-1185">Reference proteome</keyword>
<proteinExistence type="predicted"/>
<feature type="compositionally biased region" description="Basic and acidic residues" evidence="1">
    <location>
        <begin position="76"/>
        <end position="96"/>
    </location>
</feature>
<comment type="caution">
    <text evidence="2">The sequence shown here is derived from an EMBL/GenBank/DDBJ whole genome shotgun (WGS) entry which is preliminary data.</text>
</comment>
<dbReference type="Proteomes" id="UP000824890">
    <property type="component" value="Unassembled WGS sequence"/>
</dbReference>
<evidence type="ECO:0000256" key="1">
    <source>
        <dbReference type="SAM" id="MobiDB-lite"/>
    </source>
</evidence>
<evidence type="ECO:0000313" key="3">
    <source>
        <dbReference type="Proteomes" id="UP000824890"/>
    </source>
</evidence>
<feature type="non-terminal residue" evidence="2">
    <location>
        <position position="1"/>
    </location>
</feature>
<accession>A0ABQ7XIX7</accession>
<feature type="compositionally biased region" description="Polar residues" evidence="1">
    <location>
        <begin position="363"/>
        <end position="376"/>
    </location>
</feature>
<gene>
    <name evidence="2" type="ORF">HID58_084171</name>
</gene>
<sequence length="399" mass="44934">RVGTYSEEDGSYRNSKHLALVPHCSEEGSLPDGGGKVMNRVEQHKSAFHERVDRHGNSFGARAATKQTRVPPPTRTLEKSRGESHNWRSKASERAPEPQGYSSPPYTMRRDIVRETNFPRKNSFPQKGLGEWRMKPATLTCSERAHGPLLEVTQEQTRQETPKGHTEEQITEDLNEATRLYLSCPDPTEAAARRHRVLAGDIRNQTEETATGLMRLLLTRRSNKSPEDIYSGRLNSIVVSPEVRIEEGNTISKEVLEVADDKDTLLNFQNKTKKKRADKFRIRSPRLSPNILRGVSLKKRKFSQIQHSPINGRKCLSGAPSKNHLSSGVTRRGDAVEKGSILLTKNPAIQLIPAMSRKKQDSRGSPSKQNDAMTSHTPDDELIHELNMRLLKAYKAEED</sequence>
<feature type="region of interest" description="Disordered" evidence="1">
    <location>
        <begin position="351"/>
        <end position="383"/>
    </location>
</feature>
<protein>
    <submittedName>
        <fullName evidence="2">Uncharacterized protein</fullName>
    </submittedName>
</protein>